<dbReference type="PANTHER" id="PTHR43081">
    <property type="entry name" value="ADENYLATE CYCLASE, TERMINAL-DIFFERENTIATION SPECIFIC-RELATED"/>
    <property type="match status" value="1"/>
</dbReference>
<sequence length="190" mass="21467">MIKTRGEGDATFSVFERPSAAAAAIELQDAIAHEPWALSEPMRIRVALHTGEVELRDGDYFGRAVNRAARLRSLAVGGQILCSGATAELVVDTLPDDVALADRGMRQLRNLTRPEHVFELRLETADDRRRDPDRRQFHPRSPRRGEYRVLGRPRCRDRKPASPGRGGAHNVGRDRDPWRAPRPHSYLYTE</sequence>
<gene>
    <name evidence="4" type="ORF">AWC07_21670</name>
</gene>
<reference evidence="4 5" key="1">
    <citation type="submission" date="2016-01" db="EMBL/GenBank/DDBJ databases">
        <title>The new phylogeny of the genus Mycobacterium.</title>
        <authorList>
            <person name="Tarcisio F."/>
            <person name="Conor M."/>
            <person name="Antonella G."/>
            <person name="Elisabetta G."/>
            <person name="Giulia F.S."/>
            <person name="Sara T."/>
            <person name="Anna F."/>
            <person name="Clotilde B."/>
            <person name="Roberto B."/>
            <person name="Veronica D.S."/>
            <person name="Fabio R."/>
            <person name="Monica P."/>
            <person name="Olivier J."/>
            <person name="Enrico T."/>
            <person name="Nicola S."/>
        </authorList>
    </citation>
    <scope>NUCLEOTIDE SEQUENCE [LARGE SCALE GENOMIC DNA]</scope>
    <source>
        <strain evidence="4 5">DSM 43505</strain>
    </source>
</reference>
<dbReference type="Proteomes" id="UP000193738">
    <property type="component" value="Unassembled WGS sequence"/>
</dbReference>
<dbReference type="EMBL" id="LQOX01000006">
    <property type="protein sequence ID" value="ORV80141.1"/>
    <property type="molecule type" value="Genomic_DNA"/>
</dbReference>
<evidence type="ECO:0000259" key="3">
    <source>
        <dbReference type="PROSITE" id="PS50125"/>
    </source>
</evidence>
<proteinExistence type="inferred from homology"/>
<evidence type="ECO:0000256" key="2">
    <source>
        <dbReference type="SAM" id="MobiDB-lite"/>
    </source>
</evidence>
<organism evidence="4 5">
    <name type="scientific">Mycobacterium gastri</name>
    <dbReference type="NCBI Taxonomy" id="1777"/>
    <lineage>
        <taxon>Bacteria</taxon>
        <taxon>Bacillati</taxon>
        <taxon>Actinomycetota</taxon>
        <taxon>Actinomycetes</taxon>
        <taxon>Mycobacteriales</taxon>
        <taxon>Mycobacteriaceae</taxon>
        <taxon>Mycobacterium</taxon>
    </lineage>
</organism>
<evidence type="ECO:0000256" key="1">
    <source>
        <dbReference type="ARBA" id="ARBA00005381"/>
    </source>
</evidence>
<dbReference type="STRING" id="1777.AWC07_21670"/>
<name>A0A1X1W1L5_MYCGS</name>
<dbReference type="SUPFAM" id="SSF55073">
    <property type="entry name" value="Nucleotide cyclase"/>
    <property type="match status" value="1"/>
</dbReference>
<keyword evidence="5" id="KW-1185">Reference proteome</keyword>
<dbReference type="PANTHER" id="PTHR43081:SF1">
    <property type="entry name" value="ADENYLATE CYCLASE, TERMINAL-DIFFERENTIATION SPECIFIC"/>
    <property type="match status" value="1"/>
</dbReference>
<dbReference type="InterPro" id="IPR001054">
    <property type="entry name" value="A/G_cyclase"/>
</dbReference>
<dbReference type="AlphaFoldDB" id="A0A1X1W1L5"/>
<evidence type="ECO:0000313" key="5">
    <source>
        <dbReference type="Proteomes" id="UP000193738"/>
    </source>
</evidence>
<evidence type="ECO:0000313" key="4">
    <source>
        <dbReference type="EMBL" id="ORV80141.1"/>
    </source>
</evidence>
<protein>
    <recommendedName>
        <fullName evidence="3">Guanylate cyclase domain-containing protein</fullName>
    </recommendedName>
</protein>
<comment type="caution">
    <text evidence="4">The sequence shown here is derived from an EMBL/GenBank/DDBJ whole genome shotgun (WGS) entry which is preliminary data.</text>
</comment>
<dbReference type="PROSITE" id="PS50125">
    <property type="entry name" value="GUANYLATE_CYCLASE_2"/>
    <property type="match status" value="1"/>
</dbReference>
<dbReference type="InterPro" id="IPR050697">
    <property type="entry name" value="Adenylyl/Guanylyl_Cyclase_3/4"/>
</dbReference>
<dbReference type="GO" id="GO:0035556">
    <property type="term" value="P:intracellular signal transduction"/>
    <property type="evidence" value="ECO:0007669"/>
    <property type="project" value="InterPro"/>
</dbReference>
<feature type="domain" description="Guanylate cyclase" evidence="3">
    <location>
        <begin position="1"/>
        <end position="72"/>
    </location>
</feature>
<dbReference type="GO" id="GO:0009190">
    <property type="term" value="P:cyclic nucleotide biosynthetic process"/>
    <property type="evidence" value="ECO:0007669"/>
    <property type="project" value="InterPro"/>
</dbReference>
<dbReference type="CDD" id="cd07302">
    <property type="entry name" value="CHD"/>
    <property type="match status" value="1"/>
</dbReference>
<comment type="similarity">
    <text evidence="1">Belongs to the adenylyl cyclase class-3 family.</text>
</comment>
<dbReference type="Pfam" id="PF00211">
    <property type="entry name" value="Guanylate_cyc"/>
    <property type="match status" value="1"/>
</dbReference>
<accession>A0A1X1W1L5</accession>
<dbReference type="InterPro" id="IPR029787">
    <property type="entry name" value="Nucleotide_cyclase"/>
</dbReference>
<dbReference type="GO" id="GO:0004016">
    <property type="term" value="F:adenylate cyclase activity"/>
    <property type="evidence" value="ECO:0007669"/>
    <property type="project" value="UniProtKB-ARBA"/>
</dbReference>
<feature type="region of interest" description="Disordered" evidence="2">
    <location>
        <begin position="129"/>
        <end position="190"/>
    </location>
</feature>
<dbReference type="Gene3D" id="3.30.70.1230">
    <property type="entry name" value="Nucleotide cyclase"/>
    <property type="match status" value="1"/>
</dbReference>